<dbReference type="EMBL" id="SIOX01000007">
    <property type="protein sequence ID" value="TAX68261.1"/>
    <property type="molecule type" value="Genomic_DNA"/>
</dbReference>
<keyword evidence="1" id="KW-0614">Plasmid</keyword>
<comment type="caution">
    <text evidence="1">The sequence shown here is derived from an EMBL/GenBank/DDBJ whole genome shotgun (WGS) entry which is preliminary data.</text>
</comment>
<evidence type="ECO:0008006" key="3">
    <source>
        <dbReference type="Google" id="ProtNLM"/>
    </source>
</evidence>
<evidence type="ECO:0000313" key="1">
    <source>
        <dbReference type="EMBL" id="TAX68261.1"/>
    </source>
</evidence>
<proteinExistence type="predicted"/>
<gene>
    <name evidence="1" type="ORF">ELH98_29550</name>
</gene>
<sequence length="172" mass="19787">MRTEVRLTTADGHTSRGKWSASGVPHKGWQCVSVDDLEEPSQECEMCESVDIRYVHYMEHPDYPDTLAVGCICAEHMENDYLRPREREVGLRRLARRRTTWVKREWRLSRNGNPYLNTEGFNLTVFQRGTGFGVSVARRDRDGSQMGKRNYSTQEEAKAAALNALIWAKAHL</sequence>
<protein>
    <recommendedName>
        <fullName evidence="3">AP2 domain-containing protein</fullName>
    </recommendedName>
</protein>
<evidence type="ECO:0000313" key="2">
    <source>
        <dbReference type="Proteomes" id="UP000291659"/>
    </source>
</evidence>
<keyword evidence="2" id="KW-1185">Reference proteome</keyword>
<accession>A0ABY1X189</accession>
<dbReference type="Proteomes" id="UP000291659">
    <property type="component" value="Unassembled WGS sequence"/>
</dbReference>
<reference evidence="1 2" key="1">
    <citation type="submission" date="2019-02" db="EMBL/GenBank/DDBJ databases">
        <title>The genomic architecture of introgression among sibling species of bacteria.</title>
        <authorList>
            <person name="Cavassim M.I.A."/>
            <person name="Moeskjaer S."/>
            <person name="Moslemi C."/>
            <person name="Fields B."/>
            <person name="Bachmann A."/>
            <person name="Vilhjalmsson B."/>
            <person name="Schierup M.H."/>
            <person name="Young J.P.W."/>
            <person name="Andersen S.U."/>
        </authorList>
    </citation>
    <scope>NUCLEOTIDE SEQUENCE [LARGE SCALE GENOMIC DNA]</scope>
    <source>
        <strain evidence="1 2">SM141A</strain>
        <plasmid evidence="1">pSM141A_Rh08</plasmid>
    </source>
</reference>
<geneLocation type="plasmid" evidence="1">
    <name>pSM141A_Rh08</name>
</geneLocation>
<name>A0ABY1X189_9HYPH</name>
<organism evidence="1 2">
    <name type="scientific">Rhizobium ruizarguesonis</name>
    <dbReference type="NCBI Taxonomy" id="2081791"/>
    <lineage>
        <taxon>Bacteria</taxon>
        <taxon>Pseudomonadati</taxon>
        <taxon>Pseudomonadota</taxon>
        <taxon>Alphaproteobacteria</taxon>
        <taxon>Hyphomicrobiales</taxon>
        <taxon>Rhizobiaceae</taxon>
        <taxon>Rhizobium/Agrobacterium group</taxon>
        <taxon>Rhizobium</taxon>
    </lineage>
</organism>